<dbReference type="SUPFAM" id="SSF52922">
    <property type="entry name" value="TK C-terminal domain-like"/>
    <property type="match status" value="1"/>
</dbReference>
<evidence type="ECO:0000313" key="6">
    <source>
        <dbReference type="Proteomes" id="UP000321484"/>
    </source>
</evidence>
<name>A0A511Z1C8_9CELL</name>
<reference evidence="5 6" key="1">
    <citation type="submission" date="2019-07" db="EMBL/GenBank/DDBJ databases">
        <title>Whole genome shotgun sequence of Actinotalea fermentans NBRC 105374.</title>
        <authorList>
            <person name="Hosoyama A."/>
            <person name="Uohara A."/>
            <person name="Ohji S."/>
            <person name="Ichikawa N."/>
        </authorList>
    </citation>
    <scope>NUCLEOTIDE SEQUENCE [LARGE SCALE GENOMIC DNA]</scope>
    <source>
        <strain evidence="5 6">NBRC 105374</strain>
    </source>
</reference>
<proteinExistence type="predicted"/>
<dbReference type="Pfam" id="PF02780">
    <property type="entry name" value="Transketolase_C"/>
    <property type="match status" value="1"/>
</dbReference>
<dbReference type="Proteomes" id="UP000321484">
    <property type="component" value="Unassembled WGS sequence"/>
</dbReference>
<evidence type="ECO:0000256" key="1">
    <source>
        <dbReference type="ARBA" id="ARBA00001964"/>
    </source>
</evidence>
<dbReference type="AlphaFoldDB" id="A0A511Z1C8"/>
<dbReference type="PANTHER" id="PTHR43257:SF2">
    <property type="entry name" value="PYRUVATE DEHYDROGENASE E1 COMPONENT SUBUNIT BETA"/>
    <property type="match status" value="1"/>
</dbReference>
<keyword evidence="3" id="KW-0786">Thiamine pyrophosphate</keyword>
<dbReference type="CDD" id="cd07036">
    <property type="entry name" value="TPP_PYR_E1-PDHc-beta_like"/>
    <property type="match status" value="1"/>
</dbReference>
<dbReference type="InterPro" id="IPR005475">
    <property type="entry name" value="Transketolase-like_Pyr-bd"/>
</dbReference>
<evidence type="ECO:0000259" key="4">
    <source>
        <dbReference type="SMART" id="SM00861"/>
    </source>
</evidence>
<keyword evidence="6" id="KW-1185">Reference proteome</keyword>
<dbReference type="Gene3D" id="3.40.50.970">
    <property type="match status" value="1"/>
</dbReference>
<evidence type="ECO:0000256" key="3">
    <source>
        <dbReference type="ARBA" id="ARBA00023052"/>
    </source>
</evidence>
<feature type="domain" description="Transketolase-like pyrimidine-binding" evidence="4">
    <location>
        <begin position="28"/>
        <end position="203"/>
    </location>
</feature>
<dbReference type="Gene3D" id="3.40.50.920">
    <property type="match status" value="1"/>
</dbReference>
<dbReference type="InterPro" id="IPR033248">
    <property type="entry name" value="Transketolase_C"/>
</dbReference>
<dbReference type="InterPro" id="IPR009014">
    <property type="entry name" value="Transketo_C/PFOR_II"/>
</dbReference>
<keyword evidence="2" id="KW-0560">Oxidoreductase</keyword>
<dbReference type="RefSeq" id="WP_146819920.1">
    <property type="nucleotide sequence ID" value="NZ_BJYK01000009.1"/>
</dbReference>
<dbReference type="FunFam" id="3.40.50.920:FF:000001">
    <property type="entry name" value="Pyruvate dehydrogenase E1 beta subunit"/>
    <property type="match status" value="1"/>
</dbReference>
<sequence>MTMTQTRPSGAAQANGAARAGDDGLTTLTMAKAINLGLRAALAADPLVLLMGEDIGALGGVFRVTDGLAAEFGTDRVVDTPLAESGIVGTAIGLAMRGYRPVCEIQFDGFVFPAFDQITTQLAKMHYRTRGKLSLPVVIRIPFGGGIGAVEHHSESPEVLFAHTAGLRVVSPASPADAFTMIQEAIASPDPVIFFEPKGRYWEKGQVDLGRPYATPSGGLDRARVVRRGTDATVVAYGPTVHTALKAADAAAAEGRSLEVIDLRSISPLDTDTVAESVRRTGRCVVVHEAPVAFGTGGEIAARITEACFYHLQAPVLRVGGFATPYPIARLEHEYLPSVDRVLDAVDRAVGF</sequence>
<organism evidence="5 6">
    <name type="scientific">Actinotalea fermentans</name>
    <dbReference type="NCBI Taxonomy" id="43671"/>
    <lineage>
        <taxon>Bacteria</taxon>
        <taxon>Bacillati</taxon>
        <taxon>Actinomycetota</taxon>
        <taxon>Actinomycetes</taxon>
        <taxon>Micrococcales</taxon>
        <taxon>Cellulomonadaceae</taxon>
        <taxon>Actinotalea</taxon>
    </lineage>
</organism>
<evidence type="ECO:0000313" key="5">
    <source>
        <dbReference type="EMBL" id="GEN81267.1"/>
    </source>
</evidence>
<protein>
    <submittedName>
        <fullName evidence="5">2-oxoisovalerate dehydrogenase subunit beta</fullName>
    </submittedName>
</protein>
<evidence type="ECO:0000256" key="2">
    <source>
        <dbReference type="ARBA" id="ARBA00023002"/>
    </source>
</evidence>
<dbReference type="OrthoDB" id="3457658at2"/>
<dbReference type="FunFam" id="3.40.50.970:FF:000001">
    <property type="entry name" value="Pyruvate dehydrogenase E1 beta subunit"/>
    <property type="match status" value="1"/>
</dbReference>
<dbReference type="PANTHER" id="PTHR43257">
    <property type="entry name" value="PYRUVATE DEHYDROGENASE E1 COMPONENT BETA SUBUNIT"/>
    <property type="match status" value="1"/>
</dbReference>
<comment type="caution">
    <text evidence="5">The sequence shown here is derived from an EMBL/GenBank/DDBJ whole genome shotgun (WGS) entry which is preliminary data.</text>
</comment>
<dbReference type="SUPFAM" id="SSF52518">
    <property type="entry name" value="Thiamin diphosphate-binding fold (THDP-binding)"/>
    <property type="match status" value="1"/>
</dbReference>
<dbReference type="GO" id="GO:0000287">
    <property type="term" value="F:magnesium ion binding"/>
    <property type="evidence" value="ECO:0007669"/>
    <property type="project" value="UniProtKB-ARBA"/>
</dbReference>
<dbReference type="Pfam" id="PF02779">
    <property type="entry name" value="Transket_pyr"/>
    <property type="match status" value="1"/>
</dbReference>
<comment type="cofactor">
    <cofactor evidence="1">
        <name>thiamine diphosphate</name>
        <dbReference type="ChEBI" id="CHEBI:58937"/>
    </cofactor>
</comment>
<dbReference type="EMBL" id="BJYK01000009">
    <property type="protein sequence ID" value="GEN81267.1"/>
    <property type="molecule type" value="Genomic_DNA"/>
</dbReference>
<dbReference type="SMART" id="SM00861">
    <property type="entry name" value="Transket_pyr"/>
    <property type="match status" value="1"/>
</dbReference>
<accession>A0A511Z1C8</accession>
<dbReference type="GO" id="GO:0016491">
    <property type="term" value="F:oxidoreductase activity"/>
    <property type="evidence" value="ECO:0007669"/>
    <property type="project" value="UniProtKB-KW"/>
</dbReference>
<gene>
    <name evidence="5" type="ORF">AFE02nite_30010</name>
</gene>
<dbReference type="InterPro" id="IPR029061">
    <property type="entry name" value="THDP-binding"/>
</dbReference>